<dbReference type="EMBL" id="HG793128">
    <property type="protein sequence ID" value="CDK27687.1"/>
    <property type="molecule type" value="Genomic_DNA"/>
</dbReference>
<evidence type="ECO:0000313" key="3">
    <source>
        <dbReference type="EMBL" id="CDK27687.1"/>
    </source>
</evidence>
<dbReference type="PANTHER" id="PTHR47431:SF1">
    <property type="entry name" value="ZN(II)2CYS6 TRANSCRIPTION FACTOR (EUROFUNG)"/>
    <property type="match status" value="1"/>
</dbReference>
<reference evidence="3" key="2">
    <citation type="submission" date="2014-02" db="EMBL/GenBank/DDBJ databases">
        <title>Complete DNA sequence of /Kuraishia capsulata/ illustrates novel genomic features among budding yeasts (/Saccharomycotina/).</title>
        <authorList>
            <person name="Morales L."/>
            <person name="Noel B."/>
            <person name="Porcel B."/>
            <person name="Marcet-Houben M."/>
            <person name="Hullo M-F."/>
            <person name="Sacerdot C."/>
            <person name="Tekaia F."/>
            <person name="Leh-Louis V."/>
            <person name="Despons L."/>
            <person name="Khanna V."/>
            <person name="Aury J-M."/>
            <person name="Barbe V."/>
            <person name="Couloux A."/>
            <person name="Labadie K."/>
            <person name="Pelletier E."/>
            <person name="Souciet J-L."/>
            <person name="Boekhout T."/>
            <person name="Gabaldon T."/>
            <person name="Wincker P."/>
            <person name="Dujon B."/>
        </authorList>
    </citation>
    <scope>NUCLEOTIDE SEQUENCE</scope>
    <source>
        <strain evidence="3">CBS 1993</strain>
    </source>
</reference>
<dbReference type="Proteomes" id="UP000019384">
    <property type="component" value="Unassembled WGS sequence"/>
</dbReference>
<organism evidence="3 4">
    <name type="scientific">Kuraishia capsulata CBS 1993</name>
    <dbReference type="NCBI Taxonomy" id="1382522"/>
    <lineage>
        <taxon>Eukaryota</taxon>
        <taxon>Fungi</taxon>
        <taxon>Dikarya</taxon>
        <taxon>Ascomycota</taxon>
        <taxon>Saccharomycotina</taxon>
        <taxon>Pichiomycetes</taxon>
        <taxon>Pichiales</taxon>
        <taxon>Pichiaceae</taxon>
        <taxon>Kuraishia</taxon>
    </lineage>
</organism>
<evidence type="ECO:0000256" key="1">
    <source>
        <dbReference type="SAM" id="MobiDB-lite"/>
    </source>
</evidence>
<feature type="region of interest" description="Disordered" evidence="1">
    <location>
        <begin position="216"/>
        <end position="280"/>
    </location>
</feature>
<feature type="compositionally biased region" description="Polar residues" evidence="1">
    <location>
        <begin position="82"/>
        <end position="98"/>
    </location>
</feature>
<feature type="domain" description="Zn(2)-C6 fungal-type" evidence="2">
    <location>
        <begin position="21"/>
        <end position="64"/>
    </location>
</feature>
<feature type="compositionally biased region" description="Pro residues" evidence="1">
    <location>
        <begin position="187"/>
        <end position="203"/>
    </location>
</feature>
<dbReference type="HOGENOM" id="CLU_284402_0_0_1"/>
<dbReference type="InterPro" id="IPR036864">
    <property type="entry name" value="Zn2-C6_fun-type_DNA-bd_sf"/>
</dbReference>
<feature type="compositionally biased region" description="Pro residues" evidence="1">
    <location>
        <begin position="254"/>
        <end position="265"/>
    </location>
</feature>
<protein>
    <recommendedName>
        <fullName evidence="2">Zn(2)-C6 fungal-type domain-containing protein</fullName>
    </recommendedName>
</protein>
<proteinExistence type="predicted"/>
<feature type="compositionally biased region" description="Pro residues" evidence="1">
    <location>
        <begin position="220"/>
        <end position="242"/>
    </location>
</feature>
<accession>W6MR12</accession>
<name>W6MR12_9ASCO</name>
<dbReference type="PANTHER" id="PTHR47431">
    <property type="entry name" value="ZN(II)2CYS6 TRANSCRIPTION FACTOR (EUROFUNG)-RELATED"/>
    <property type="match status" value="1"/>
</dbReference>
<dbReference type="AlphaFoldDB" id="W6MR12"/>
<sequence length="963" mass="108151">MSAETELSSMHLSRRPVARRACLACREKKIKCDGEPPPASGVRFSASVPSTCSNCRYSGTECVFIPSNRGGRRKKNTDTESARNSISTTSHVSVTASGSEEPGYPRHQQYGFPSYKGYYSRLSGNRNQNDEMSVSSNSDDGGEFSVPPESHHNGGGRGSPGSRYSGMPEGRRLAHRDEGFHHQFGHPHPPPPPPPFGFPPPPPPFHHHSRGYNYWSRGMPPHPPPPGSHLPPPPPPPPPPPHYHPHYGGSHEGFPPPPPVLPPISDPRSPGNRRYYPSPGYFDPYYREREQYRGSVEEKSAYGATSRWVDRQSDLEEREYRDKGSTRDRQDSSIGLVLPSAKKLSGLGIKKRLSNLTDEILAKHDFPELEVTGSFIDLFYRYVHPARPIFPNKKTFLETLDLNCNAALLHAMIAISVCYASPKQIQNPELLNPAHWHRLVEKHWDNIDVFGAFAILLLMSGSIVPEGHWTRSNNGFEKMTNMVRLYGLIDCHSATSPLELEETLAFTSWRQILQREKELRAVWSVWYLKVYLRANFDYPYEARQDFMIKFPATMDFPVSDDQFYLRGGMSKQTQSDGSEKFVGPVDWGQIQSEINCFPQKSESDYSTLIYDAASVVVSTKFLEDVMDTVGRNGLTPNNYAKLSTQIQALLKITKSGLFTLEDFEVDNRKVRAIVIRGKFLQTQFIANFAMSILNLGYCSKMLTFNPQVLCTASDHFLKDVTLDDLPKMELIVEELISASDRDWHCLFECALAAWRCVNLVELGDGISSETMKMGVLPAVIGPTSFESAFVLGHEEQPATDNKDSKAPAIDPQWWKAAFADSRGAAAILPDPTLPDVWLQYPIFSINVVMKMIPILASSCVLSQIVRLKHVEKGNMLVQDNEMPLEISVKKDKIWTAVKTITVTKDVGQILNAEMDFDSILEKLRVVVKFLYANGTFFPAINIVHENAEKYIKIVVDLIEKYPA</sequence>
<feature type="compositionally biased region" description="Polar residues" evidence="1">
    <location>
        <begin position="122"/>
        <end position="139"/>
    </location>
</feature>
<dbReference type="Pfam" id="PF00172">
    <property type="entry name" value="Zn_clus"/>
    <property type="match status" value="1"/>
</dbReference>
<dbReference type="OrthoDB" id="10067394at2759"/>
<dbReference type="InterPro" id="IPR001138">
    <property type="entry name" value="Zn2Cys6_DnaBD"/>
</dbReference>
<evidence type="ECO:0000313" key="4">
    <source>
        <dbReference type="Proteomes" id="UP000019384"/>
    </source>
</evidence>
<feature type="region of interest" description="Disordered" evidence="1">
    <location>
        <begin position="66"/>
        <end position="203"/>
    </location>
</feature>
<dbReference type="Gene3D" id="4.10.240.10">
    <property type="entry name" value="Zn(2)-C6 fungal-type DNA-binding domain"/>
    <property type="match status" value="1"/>
</dbReference>
<evidence type="ECO:0000259" key="2">
    <source>
        <dbReference type="PROSITE" id="PS50048"/>
    </source>
</evidence>
<dbReference type="CDD" id="cd00067">
    <property type="entry name" value="GAL4"/>
    <property type="match status" value="1"/>
</dbReference>
<reference evidence="3" key="1">
    <citation type="submission" date="2013-12" db="EMBL/GenBank/DDBJ databases">
        <authorList>
            <person name="Genoscope - CEA"/>
        </authorList>
    </citation>
    <scope>NUCLEOTIDE SEQUENCE</scope>
    <source>
        <strain evidence="3">CBS 1993</strain>
    </source>
</reference>
<dbReference type="CDD" id="cd12148">
    <property type="entry name" value="fungal_TF_MHR"/>
    <property type="match status" value="1"/>
</dbReference>
<feature type="compositionally biased region" description="Basic and acidic residues" evidence="1">
    <location>
        <begin position="169"/>
        <end position="181"/>
    </location>
</feature>
<dbReference type="SUPFAM" id="SSF57701">
    <property type="entry name" value="Zn2/Cys6 DNA-binding domain"/>
    <property type="match status" value="1"/>
</dbReference>
<dbReference type="STRING" id="1382522.W6MR12"/>
<dbReference type="SMART" id="SM00066">
    <property type="entry name" value="GAL4"/>
    <property type="match status" value="1"/>
</dbReference>
<dbReference type="GeneID" id="34521068"/>
<dbReference type="PROSITE" id="PS50048">
    <property type="entry name" value="ZN2_CY6_FUNGAL_2"/>
    <property type="match status" value="1"/>
</dbReference>
<dbReference type="GO" id="GO:0000981">
    <property type="term" value="F:DNA-binding transcription factor activity, RNA polymerase II-specific"/>
    <property type="evidence" value="ECO:0007669"/>
    <property type="project" value="InterPro"/>
</dbReference>
<keyword evidence="4" id="KW-1185">Reference proteome</keyword>
<gene>
    <name evidence="3" type="ORF">KUCA_T00003666001</name>
</gene>
<dbReference type="GO" id="GO:0008270">
    <property type="term" value="F:zinc ion binding"/>
    <property type="evidence" value="ECO:0007669"/>
    <property type="project" value="InterPro"/>
</dbReference>
<dbReference type="RefSeq" id="XP_022459680.1">
    <property type="nucleotide sequence ID" value="XM_022602103.1"/>
</dbReference>
<dbReference type="SUPFAM" id="SSF101447">
    <property type="entry name" value="Formin homology 2 domain (FH2 domain)"/>
    <property type="match status" value="1"/>
</dbReference>